<gene>
    <name evidence="3" type="ORF">SEMRO_270_G104280.1</name>
</gene>
<protein>
    <submittedName>
        <fullName evidence="3">Glutathione S-transferase, N-terminal domain</fullName>
    </submittedName>
</protein>
<dbReference type="Gene3D" id="1.20.1050.10">
    <property type="match status" value="1"/>
</dbReference>
<dbReference type="Pfam" id="PF13409">
    <property type="entry name" value="GST_N_2"/>
    <property type="match status" value="1"/>
</dbReference>
<dbReference type="CDD" id="cd00299">
    <property type="entry name" value="GST_C_family"/>
    <property type="match status" value="1"/>
</dbReference>
<dbReference type="SUPFAM" id="SSF52833">
    <property type="entry name" value="Thioredoxin-like"/>
    <property type="match status" value="1"/>
</dbReference>
<proteinExistence type="predicted"/>
<dbReference type="CDD" id="cd00570">
    <property type="entry name" value="GST_N_family"/>
    <property type="match status" value="1"/>
</dbReference>
<organism evidence="3 4">
    <name type="scientific">Seminavis robusta</name>
    <dbReference type="NCBI Taxonomy" id="568900"/>
    <lineage>
        <taxon>Eukaryota</taxon>
        <taxon>Sar</taxon>
        <taxon>Stramenopiles</taxon>
        <taxon>Ochrophyta</taxon>
        <taxon>Bacillariophyta</taxon>
        <taxon>Bacillariophyceae</taxon>
        <taxon>Bacillariophycidae</taxon>
        <taxon>Naviculales</taxon>
        <taxon>Naviculaceae</taxon>
        <taxon>Seminavis</taxon>
    </lineage>
</organism>
<dbReference type="SUPFAM" id="SSF47616">
    <property type="entry name" value="GST C-terminal domain-like"/>
    <property type="match status" value="1"/>
</dbReference>
<reference evidence="3" key="1">
    <citation type="submission" date="2020-06" db="EMBL/GenBank/DDBJ databases">
        <authorList>
            <consortium name="Plant Systems Biology data submission"/>
        </authorList>
    </citation>
    <scope>NUCLEOTIDE SEQUENCE</scope>
    <source>
        <strain evidence="3">D6</strain>
    </source>
</reference>
<evidence type="ECO:0000259" key="2">
    <source>
        <dbReference type="PROSITE" id="PS50404"/>
    </source>
</evidence>
<dbReference type="GO" id="GO:0005737">
    <property type="term" value="C:cytoplasm"/>
    <property type="evidence" value="ECO:0007669"/>
    <property type="project" value="TreeGrafter"/>
</dbReference>
<name>A0A9N8DV74_9STRA</name>
<feature type="domain" description="GST N-terminal" evidence="2">
    <location>
        <begin position="48"/>
        <end position="150"/>
    </location>
</feature>
<dbReference type="InterPro" id="IPR036249">
    <property type="entry name" value="Thioredoxin-like_sf"/>
</dbReference>
<evidence type="ECO:0000313" key="4">
    <source>
        <dbReference type="Proteomes" id="UP001153069"/>
    </source>
</evidence>
<dbReference type="InterPro" id="IPR050983">
    <property type="entry name" value="GST_Omega/HSP26"/>
</dbReference>
<feature type="region of interest" description="Disordered" evidence="1">
    <location>
        <begin position="365"/>
        <end position="396"/>
    </location>
</feature>
<keyword evidence="4" id="KW-1185">Reference proteome</keyword>
<dbReference type="InterPro" id="IPR036282">
    <property type="entry name" value="Glutathione-S-Trfase_C_sf"/>
</dbReference>
<dbReference type="OrthoDB" id="204810at2759"/>
<evidence type="ECO:0000256" key="1">
    <source>
        <dbReference type="SAM" id="MobiDB-lite"/>
    </source>
</evidence>
<dbReference type="InterPro" id="IPR040079">
    <property type="entry name" value="Glutathione_S-Trfase"/>
</dbReference>
<dbReference type="PANTHER" id="PTHR43968">
    <property type="match status" value="1"/>
</dbReference>
<dbReference type="EMBL" id="CAICTM010000269">
    <property type="protein sequence ID" value="CAB9506539.1"/>
    <property type="molecule type" value="Genomic_DNA"/>
</dbReference>
<comment type="caution">
    <text evidence="3">The sequence shown here is derived from an EMBL/GenBank/DDBJ whole genome shotgun (WGS) entry which is preliminary data.</text>
</comment>
<dbReference type="Proteomes" id="UP001153069">
    <property type="component" value="Unassembled WGS sequence"/>
</dbReference>
<dbReference type="AlphaFoldDB" id="A0A9N8DV74"/>
<dbReference type="SFLD" id="SFLDS00019">
    <property type="entry name" value="Glutathione_Transferase_(cytos"/>
    <property type="match status" value="1"/>
</dbReference>
<dbReference type="InterPro" id="IPR004045">
    <property type="entry name" value="Glutathione_S-Trfase_N"/>
</dbReference>
<dbReference type="PROSITE" id="PS50404">
    <property type="entry name" value="GST_NTER"/>
    <property type="match status" value="1"/>
</dbReference>
<feature type="compositionally biased region" description="Low complexity" evidence="1">
    <location>
        <begin position="374"/>
        <end position="384"/>
    </location>
</feature>
<sequence>MDASHPLWVSDWKESKGEATIQRHCTGISTSASSVPVPGHVEGEDKEVDVVLYCSWFCPFAQRAWIAVEELGINYEYVECNPYKVDPREPGGYTKQSLSLPDKQKLMPQFMKTSPRGLVPAITDVQHNKADVWESSVVMEYLDTTYGHSTLYTKSPHIQALLRIYVDHCTARIQKSYYTFLMETNPQAQTTAKNEFFHECRVLACAMAPTGTGTSASESSSNLSTPTPDKILQETMRVLQKDTGNKGMHIQRVDVQSLSQISQRAFQQETGKDNLIQPGPFFLGQHFSAVDVALAPFWQRILWVGAHYRDLKLPSDAAFERLDTWWQAVSQRPGVANTLVCKERLVSSYRQYAHNIATSDFAKGMQSSLRGESTTTTTTTTTTTRPRSNIPKEATH</sequence>
<evidence type="ECO:0000313" key="3">
    <source>
        <dbReference type="EMBL" id="CAB9506539.1"/>
    </source>
</evidence>
<accession>A0A9N8DV74</accession>
<dbReference type="PANTHER" id="PTHR43968:SF6">
    <property type="entry name" value="GLUTATHIONE S-TRANSFERASE OMEGA"/>
    <property type="match status" value="1"/>
</dbReference>
<dbReference type="Gene3D" id="3.40.30.10">
    <property type="entry name" value="Glutaredoxin"/>
    <property type="match status" value="1"/>
</dbReference>